<proteinExistence type="predicted"/>
<keyword evidence="1" id="KW-0067">ATP-binding</keyword>
<reference evidence="1 2" key="1">
    <citation type="submission" date="2007-01" db="EMBL/GenBank/DDBJ databases">
        <authorList>
            <person name="Haygood M."/>
            <person name="Podell S."/>
            <person name="Anderson C."/>
            <person name="Hopkinson B."/>
            <person name="Roe K."/>
            <person name="Barbeau K."/>
            <person name="Gaasterland T."/>
            <person name="Ferriera S."/>
            <person name="Johnson J."/>
            <person name="Kravitz S."/>
            <person name="Beeson K."/>
            <person name="Sutton G."/>
            <person name="Rogers Y.-H."/>
            <person name="Friedman R."/>
            <person name="Frazier M."/>
            <person name="Venter J.C."/>
        </authorList>
    </citation>
    <scope>NUCLEOTIDE SEQUENCE [LARGE SCALE GENOMIC DNA]</scope>
    <source>
        <strain evidence="1 2">ATCC 23134</strain>
    </source>
</reference>
<name>A1ZH07_MICM2</name>
<accession>A1ZH07</accession>
<protein>
    <submittedName>
        <fullName evidence="1">Conserved hypothetical ATP-binding protein</fullName>
    </submittedName>
</protein>
<keyword evidence="2" id="KW-1185">Reference proteome</keyword>
<dbReference type="AlphaFoldDB" id="A1ZH07"/>
<dbReference type="EMBL" id="AAWS01000007">
    <property type="protein sequence ID" value="EAY30276.1"/>
    <property type="molecule type" value="Genomic_DNA"/>
</dbReference>
<keyword evidence="1" id="KW-0547">Nucleotide-binding</keyword>
<organism evidence="1 2">
    <name type="scientific">Microscilla marina ATCC 23134</name>
    <dbReference type="NCBI Taxonomy" id="313606"/>
    <lineage>
        <taxon>Bacteria</taxon>
        <taxon>Pseudomonadati</taxon>
        <taxon>Bacteroidota</taxon>
        <taxon>Cytophagia</taxon>
        <taxon>Cytophagales</taxon>
        <taxon>Microscillaceae</taxon>
        <taxon>Microscilla</taxon>
    </lineage>
</organism>
<evidence type="ECO:0000313" key="1">
    <source>
        <dbReference type="EMBL" id="EAY30276.1"/>
    </source>
</evidence>
<evidence type="ECO:0000313" key="2">
    <source>
        <dbReference type="Proteomes" id="UP000004095"/>
    </source>
</evidence>
<dbReference type="RefSeq" id="WP_002695191.1">
    <property type="nucleotide sequence ID" value="NZ_AAWS01000007.1"/>
</dbReference>
<comment type="caution">
    <text evidence="1">The sequence shown here is derived from an EMBL/GenBank/DDBJ whole genome shotgun (WGS) entry which is preliminary data.</text>
</comment>
<sequence>MIEQKVLINTNEAAELKVLIDSISSFFEIDTDTENVWLLWLDFLLEVQAKLMVVSEQTNDESFAFRCSENFASLRKTLNTLAHNKVGIIQLEALKTTLTQKKT</sequence>
<dbReference type="Proteomes" id="UP000004095">
    <property type="component" value="Unassembled WGS sequence"/>
</dbReference>
<dbReference type="GO" id="GO:0005524">
    <property type="term" value="F:ATP binding"/>
    <property type="evidence" value="ECO:0007669"/>
    <property type="project" value="UniProtKB-KW"/>
</dbReference>
<gene>
    <name evidence="1" type="ORF">M23134_08100</name>
</gene>